<sequence>MDLNEFLPTYLTTRTQYRTMRRQFLVSIALCATAWSLGWVQAARAAEAVNSSVPYYRTKGFSQRVALDFREVAIVSPNGNAVVYLEGGTHFAAERKVLHIARLDAGNDWRSHPLAMGALWQFSDADRSVPAYRWASNSAGVWTATRENIGPDGINRSGLQPAFIALEDNRIQLFEPPRHAAGPLDGLLWAGGDGLALARFGARGASYQPQRHDKNPTFAIVDARRGTVLDTLPFDVFRAISKEHYIANLDNAAATRLQNGKVRAVLLALNQWAVWTQGERPRILLSPYSDPKERHNKIAISRDGSRLLVARQHCDGGYEDVSEPDALRRRPTTPPCKPVESVIAALHDLETGRQLWDVRATVHRKTQYPNPAISDDGRYALIGLPYKGSDSQIALISMNDGKTVQTFRPPGYALNSMGFLGGGRGVWIHGDGATDLYEHSAQAQ</sequence>
<accession>A0A7Y4H709</accession>
<name>A0A7Y4H709_9BRAD</name>
<organism evidence="1 2">
    <name type="scientific">Bradyrhizobium archetypum</name>
    <dbReference type="NCBI Taxonomy" id="2721160"/>
    <lineage>
        <taxon>Bacteria</taxon>
        <taxon>Pseudomonadati</taxon>
        <taxon>Pseudomonadota</taxon>
        <taxon>Alphaproteobacteria</taxon>
        <taxon>Hyphomicrobiales</taxon>
        <taxon>Nitrobacteraceae</taxon>
        <taxon>Bradyrhizobium</taxon>
    </lineage>
</organism>
<comment type="caution">
    <text evidence="1">The sequence shown here is derived from an EMBL/GenBank/DDBJ whole genome shotgun (WGS) entry which is preliminary data.</text>
</comment>
<dbReference type="EMBL" id="JAAVLW010000006">
    <property type="protein sequence ID" value="NOJ48831.1"/>
    <property type="molecule type" value="Genomic_DNA"/>
</dbReference>
<keyword evidence="2" id="KW-1185">Reference proteome</keyword>
<evidence type="ECO:0000313" key="2">
    <source>
        <dbReference type="Proteomes" id="UP000528734"/>
    </source>
</evidence>
<protein>
    <recommendedName>
        <fullName evidence="3">WD40 repeat domain-containing protein</fullName>
    </recommendedName>
</protein>
<dbReference type="Proteomes" id="UP000528734">
    <property type="component" value="Unassembled WGS sequence"/>
</dbReference>
<gene>
    <name evidence="1" type="ORF">HCN50_21705</name>
</gene>
<dbReference type="RefSeq" id="WP_171711694.1">
    <property type="nucleotide sequence ID" value="NZ_JAAVLW010000006.1"/>
</dbReference>
<dbReference type="SUPFAM" id="SSF82171">
    <property type="entry name" value="DPP6 N-terminal domain-like"/>
    <property type="match status" value="1"/>
</dbReference>
<evidence type="ECO:0008006" key="3">
    <source>
        <dbReference type="Google" id="ProtNLM"/>
    </source>
</evidence>
<evidence type="ECO:0000313" key="1">
    <source>
        <dbReference type="EMBL" id="NOJ48831.1"/>
    </source>
</evidence>
<proteinExistence type="predicted"/>
<reference evidence="1 2" key="1">
    <citation type="submission" date="2020-03" db="EMBL/GenBank/DDBJ databases">
        <title>Bradyrhizobium diversity isolated from nodules of Muelleranthus trifoliolatus.</title>
        <authorList>
            <person name="Klepa M."/>
            <person name="Helene L."/>
            <person name="Hungria M."/>
        </authorList>
    </citation>
    <scope>NUCLEOTIDE SEQUENCE [LARGE SCALE GENOMIC DNA]</scope>
    <source>
        <strain evidence="1 2">WSM 1744</strain>
    </source>
</reference>
<dbReference type="AlphaFoldDB" id="A0A7Y4H709"/>